<dbReference type="Proteomes" id="UP000260025">
    <property type="component" value="Unassembled WGS sequence"/>
</dbReference>
<keyword evidence="3" id="KW-1003">Cell membrane</keyword>
<dbReference type="AlphaFoldDB" id="A0A3E2W4M5"/>
<organism evidence="9 10">
    <name type="scientific">Clostridium innocuum</name>
    <dbReference type="NCBI Taxonomy" id="1522"/>
    <lineage>
        <taxon>Bacteria</taxon>
        <taxon>Bacillati</taxon>
        <taxon>Bacillota</taxon>
        <taxon>Clostridia</taxon>
        <taxon>Eubacteriales</taxon>
        <taxon>Clostridiaceae</taxon>
        <taxon>Clostridium</taxon>
    </lineage>
</organism>
<protein>
    <submittedName>
        <fullName evidence="9">Type II secretion protein F</fullName>
    </submittedName>
</protein>
<keyword evidence="6 7" id="KW-0472">Membrane</keyword>
<feature type="transmembrane region" description="Helical" evidence="7">
    <location>
        <begin position="135"/>
        <end position="159"/>
    </location>
</feature>
<keyword evidence="4 7" id="KW-0812">Transmembrane</keyword>
<sequence length="317" mass="36134">MRNEEWRYLHDLLQNGYPYLEALQLLGKDTTAIKEELELGHSMEEILITQGTGRFFEHLSFFLKITSLSKAIDSSLHLYDFERNLLSGLLKKTAYPLSIFVFAYVMLLVFSSAIIPQMLQSFDQGENFQGLMLGVSLLQGGCRLIGICTLCALAGMLYLRKKPAIRNALVLRSPRLCKLASHVESYLFSGYMIELLQQGIPTRTALQYLEQIRKGSLFCELHKHLMNGLQHGEDIHCVIEREVLLNDIFKQSFRIGSSTGSLCNMLQSGLRQQERTWERLLKRTAIVVQCVAYGFVGIVVLLVYQIMLIPLSMLEQM</sequence>
<name>A0A3E2W4M5_CLOIN</name>
<dbReference type="PANTHER" id="PTHR30012">
    <property type="entry name" value="GENERAL SECRETION PATHWAY PROTEIN"/>
    <property type="match status" value="1"/>
</dbReference>
<accession>A0A3E2W4M5</accession>
<evidence type="ECO:0000313" key="10">
    <source>
        <dbReference type="Proteomes" id="UP000260025"/>
    </source>
</evidence>
<dbReference type="InterPro" id="IPR042094">
    <property type="entry name" value="T2SS_GspF_sf"/>
</dbReference>
<gene>
    <name evidence="9" type="ORF">DXA38_01485</name>
</gene>
<evidence type="ECO:0000313" key="9">
    <source>
        <dbReference type="EMBL" id="RGC19190.1"/>
    </source>
</evidence>
<dbReference type="EMBL" id="QVEV01000001">
    <property type="protein sequence ID" value="RGC19190.1"/>
    <property type="molecule type" value="Genomic_DNA"/>
</dbReference>
<keyword evidence="5 7" id="KW-1133">Transmembrane helix</keyword>
<evidence type="ECO:0000256" key="3">
    <source>
        <dbReference type="ARBA" id="ARBA00022475"/>
    </source>
</evidence>
<evidence type="ECO:0000256" key="7">
    <source>
        <dbReference type="SAM" id="Phobius"/>
    </source>
</evidence>
<comment type="similarity">
    <text evidence="2">Belongs to the GSP F family.</text>
</comment>
<dbReference type="InterPro" id="IPR018076">
    <property type="entry name" value="T2SS_GspF_dom"/>
</dbReference>
<dbReference type="InterPro" id="IPR003004">
    <property type="entry name" value="GspF/PilC"/>
</dbReference>
<dbReference type="PANTHER" id="PTHR30012:SF0">
    <property type="entry name" value="TYPE II SECRETION SYSTEM PROTEIN F-RELATED"/>
    <property type="match status" value="1"/>
</dbReference>
<feature type="transmembrane region" description="Helical" evidence="7">
    <location>
        <begin position="285"/>
        <end position="307"/>
    </location>
</feature>
<dbReference type="OrthoDB" id="1652393at2"/>
<dbReference type="Pfam" id="PF00482">
    <property type="entry name" value="T2SSF"/>
    <property type="match status" value="1"/>
</dbReference>
<reference evidence="9 10" key="1">
    <citation type="submission" date="2018-08" db="EMBL/GenBank/DDBJ databases">
        <title>A genome reference for cultivated species of the human gut microbiota.</title>
        <authorList>
            <person name="Zou Y."/>
            <person name="Xue W."/>
            <person name="Luo G."/>
        </authorList>
    </citation>
    <scope>NUCLEOTIDE SEQUENCE [LARGE SCALE GENOMIC DNA]</scope>
    <source>
        <strain evidence="9 10">OF01-2LB</strain>
    </source>
</reference>
<evidence type="ECO:0000256" key="1">
    <source>
        <dbReference type="ARBA" id="ARBA00004651"/>
    </source>
</evidence>
<dbReference type="Gene3D" id="1.20.81.30">
    <property type="entry name" value="Type II secretion system (T2SS), domain F"/>
    <property type="match status" value="1"/>
</dbReference>
<evidence type="ECO:0000259" key="8">
    <source>
        <dbReference type="Pfam" id="PF00482"/>
    </source>
</evidence>
<evidence type="ECO:0000256" key="2">
    <source>
        <dbReference type="ARBA" id="ARBA00005745"/>
    </source>
</evidence>
<evidence type="ECO:0000256" key="4">
    <source>
        <dbReference type="ARBA" id="ARBA00022692"/>
    </source>
</evidence>
<comment type="caution">
    <text evidence="9">The sequence shown here is derived from an EMBL/GenBank/DDBJ whole genome shotgun (WGS) entry which is preliminary data.</text>
</comment>
<comment type="subcellular location">
    <subcellularLocation>
        <location evidence="1">Cell membrane</location>
        <topology evidence="1">Multi-pass membrane protein</topology>
    </subcellularLocation>
</comment>
<evidence type="ECO:0000256" key="5">
    <source>
        <dbReference type="ARBA" id="ARBA00022989"/>
    </source>
</evidence>
<feature type="transmembrane region" description="Helical" evidence="7">
    <location>
        <begin position="93"/>
        <end position="115"/>
    </location>
</feature>
<proteinExistence type="inferred from homology"/>
<feature type="domain" description="Type II secretion system protein GspF" evidence="8">
    <location>
        <begin position="188"/>
        <end position="310"/>
    </location>
</feature>
<dbReference type="GO" id="GO:0005886">
    <property type="term" value="C:plasma membrane"/>
    <property type="evidence" value="ECO:0007669"/>
    <property type="project" value="UniProtKB-SubCell"/>
</dbReference>
<evidence type="ECO:0000256" key="6">
    <source>
        <dbReference type="ARBA" id="ARBA00023136"/>
    </source>
</evidence>